<keyword evidence="3" id="KW-1185">Reference proteome</keyword>
<reference evidence="2" key="1">
    <citation type="submission" date="2017-07" db="EMBL/GenBank/DDBJ databases">
        <title>Taro Niue Genome Assembly and Annotation.</title>
        <authorList>
            <person name="Atibalentja N."/>
            <person name="Keating K."/>
            <person name="Fields C.J."/>
        </authorList>
    </citation>
    <scope>NUCLEOTIDE SEQUENCE</scope>
    <source>
        <strain evidence="2">Niue_2</strain>
        <tissue evidence="2">Leaf</tissue>
    </source>
</reference>
<gene>
    <name evidence="2" type="ORF">Taro_031734</name>
</gene>
<accession>A0A843VQT4</accession>
<dbReference type="AlphaFoldDB" id="A0A843VQT4"/>
<dbReference type="EMBL" id="NMUH01002281">
    <property type="protein sequence ID" value="MQL99018.1"/>
    <property type="molecule type" value="Genomic_DNA"/>
</dbReference>
<organism evidence="2 3">
    <name type="scientific">Colocasia esculenta</name>
    <name type="common">Wild taro</name>
    <name type="synonym">Arum esculentum</name>
    <dbReference type="NCBI Taxonomy" id="4460"/>
    <lineage>
        <taxon>Eukaryota</taxon>
        <taxon>Viridiplantae</taxon>
        <taxon>Streptophyta</taxon>
        <taxon>Embryophyta</taxon>
        <taxon>Tracheophyta</taxon>
        <taxon>Spermatophyta</taxon>
        <taxon>Magnoliopsida</taxon>
        <taxon>Liliopsida</taxon>
        <taxon>Araceae</taxon>
        <taxon>Aroideae</taxon>
        <taxon>Colocasieae</taxon>
        <taxon>Colocasia</taxon>
    </lineage>
</organism>
<comment type="caution">
    <text evidence="2">The sequence shown here is derived from an EMBL/GenBank/DDBJ whole genome shotgun (WGS) entry which is preliminary data.</text>
</comment>
<keyword evidence="1" id="KW-0472">Membrane</keyword>
<evidence type="ECO:0000256" key="1">
    <source>
        <dbReference type="SAM" id="Phobius"/>
    </source>
</evidence>
<name>A0A843VQT4_COLES</name>
<sequence length="249" mass="27064">PGGHVLVTAIEWRRLHARQVSCAGWPADVRSGKAMASHVAFRGSSARPGKAAARVSWRFEVLVEFSAHSRREDVVRSGGNAEGSPVFAFFMMVCVVFLDTLTPVFDLYVRLRERQQWDIDFPEFVFSRLDPRGARHGPAGVVLVGLHSCLTCSPGAADGPFVRDCETERLFLCCVVRSTFDPFEVCPGVGTVVTTAVACGGTVLVMVVSVLVPCGSRASFWLAVLLPMYLRLACEAYSLGSDLLVRLIA</sequence>
<dbReference type="Proteomes" id="UP000652761">
    <property type="component" value="Unassembled WGS sequence"/>
</dbReference>
<evidence type="ECO:0000313" key="3">
    <source>
        <dbReference type="Proteomes" id="UP000652761"/>
    </source>
</evidence>
<protein>
    <submittedName>
        <fullName evidence="2">Uncharacterized protein</fullName>
    </submittedName>
</protein>
<feature type="transmembrane region" description="Helical" evidence="1">
    <location>
        <begin position="185"/>
        <end position="212"/>
    </location>
</feature>
<feature type="transmembrane region" description="Helical" evidence="1">
    <location>
        <begin position="218"/>
        <end position="239"/>
    </location>
</feature>
<evidence type="ECO:0000313" key="2">
    <source>
        <dbReference type="EMBL" id="MQL99018.1"/>
    </source>
</evidence>
<keyword evidence="1" id="KW-1133">Transmembrane helix</keyword>
<feature type="non-terminal residue" evidence="2">
    <location>
        <position position="1"/>
    </location>
</feature>
<keyword evidence="1" id="KW-0812">Transmembrane</keyword>
<proteinExistence type="predicted"/>